<dbReference type="SUPFAM" id="SSF116726">
    <property type="entry name" value="TrkA C-terminal domain-like"/>
    <property type="match status" value="2"/>
</dbReference>
<dbReference type="Pfam" id="PF02080">
    <property type="entry name" value="TrkA_C"/>
    <property type="match status" value="2"/>
</dbReference>
<feature type="transmembrane region" description="Helical" evidence="7">
    <location>
        <begin position="184"/>
        <end position="205"/>
    </location>
</feature>
<accession>A0ABU9GBN8</accession>
<keyword evidence="10" id="KW-1185">Reference proteome</keyword>
<dbReference type="InterPro" id="IPR036721">
    <property type="entry name" value="RCK_C_sf"/>
</dbReference>
<dbReference type="Pfam" id="PF03600">
    <property type="entry name" value="CitMHS"/>
    <property type="match status" value="1"/>
</dbReference>
<feature type="transmembrane region" description="Helical" evidence="7">
    <location>
        <begin position="145"/>
        <end position="164"/>
    </location>
</feature>
<keyword evidence="6 7" id="KW-0472">Membrane</keyword>
<evidence type="ECO:0000256" key="4">
    <source>
        <dbReference type="ARBA" id="ARBA00022737"/>
    </source>
</evidence>
<proteinExistence type="predicted"/>
<keyword evidence="2" id="KW-0813">Transport</keyword>
<dbReference type="InterPro" id="IPR006037">
    <property type="entry name" value="RCK_C"/>
</dbReference>
<feature type="transmembrane region" description="Helical" evidence="7">
    <location>
        <begin position="568"/>
        <end position="590"/>
    </location>
</feature>
<feature type="transmembrane region" description="Helical" evidence="7">
    <location>
        <begin position="486"/>
        <end position="515"/>
    </location>
</feature>
<gene>
    <name evidence="9" type="ORF">V6243_03545</name>
</gene>
<dbReference type="PANTHER" id="PTHR43652">
    <property type="entry name" value="BASIC AMINO ACID ANTIPORTER YFCC-RELATED"/>
    <property type="match status" value="1"/>
</dbReference>
<dbReference type="PROSITE" id="PS01271">
    <property type="entry name" value="NA_SULFATE"/>
    <property type="match status" value="1"/>
</dbReference>
<dbReference type="InterPro" id="IPR031312">
    <property type="entry name" value="Na/sul_symport_CS"/>
</dbReference>
<reference evidence="9 10" key="1">
    <citation type="submission" date="2024-02" db="EMBL/GenBank/DDBJ databases">
        <title>Bacteria isolated from the canopy kelp, Nereocystis luetkeana.</title>
        <authorList>
            <person name="Pfister C.A."/>
            <person name="Younker I.T."/>
            <person name="Light S.H."/>
        </authorList>
    </citation>
    <scope>NUCLEOTIDE SEQUENCE [LARGE SCALE GENOMIC DNA]</scope>
    <source>
        <strain evidence="9 10">TI.5.07</strain>
    </source>
</reference>
<dbReference type="EMBL" id="JBAKAP010000003">
    <property type="protein sequence ID" value="MEL0615892.1"/>
    <property type="molecule type" value="Genomic_DNA"/>
</dbReference>
<dbReference type="Proteomes" id="UP001378242">
    <property type="component" value="Unassembled WGS sequence"/>
</dbReference>
<feature type="transmembrane region" description="Helical" evidence="7">
    <location>
        <begin position="399"/>
        <end position="417"/>
    </location>
</feature>
<organism evidence="9 10">
    <name type="scientific">Cobetia marina</name>
    <name type="common">Deleya marina</name>
    <dbReference type="NCBI Taxonomy" id="28258"/>
    <lineage>
        <taxon>Bacteria</taxon>
        <taxon>Pseudomonadati</taxon>
        <taxon>Pseudomonadota</taxon>
        <taxon>Gammaproteobacteria</taxon>
        <taxon>Oceanospirillales</taxon>
        <taxon>Halomonadaceae</taxon>
        <taxon>Cobetia</taxon>
    </lineage>
</organism>
<evidence type="ECO:0000256" key="2">
    <source>
        <dbReference type="ARBA" id="ARBA00022448"/>
    </source>
</evidence>
<sequence length="592" mass="62958">MDIAQHMDAVITLVVTIGVLAGLIWNRWPAEWLMMAAAVLLILLGVISPSTFLSGFANPGIMTIGALFVVAAGVQETGALRWMLERLLGRPTSPSSALARLMPITSLLSAFLNNTPVVALFIGLVQGWCARMKISPSRLLMPMSYAAILGGTCTLIGTSTNLVVDGLLQSQAKQPGLGIFDITALGIPVLIAGTLWMVLVGWRFLPQRKGLVEQLGNGREYSVAMRVADKGPLHDKSIEEAGLRSLQYGYLAEIERSGKLLSMVGPDTILQSGDRLIFVGVADTAHEVRAFRGLESDAAGLDLDHHQRRMVEAVIAPSSPVVGVSIKEARFRTRYHSVVLAVSRDGERINSKVGDIVLRPGDTLLLEAAADFTRLHRYNREFLLVSTLDGNGMPNLTKAPIALAIMSLMIVTHLAGMVELVEAAVAAAILMVFTGCLPAAQARASIDGSVLVVIAAALALGQAMTDSGAAQIVADQLMQFGGGSPFLMLVLVYLTTTLFTEIITNNAAAVLMFPIAMAVSEQMGVSLMPYAIAIMFAASASFLTPLGYQTNLMVMGPGGYKVSDYMKVGLPMSLIVGVTSVVLIPVIWPFTG</sequence>
<dbReference type="InterPro" id="IPR004680">
    <property type="entry name" value="Cit_transptr-like_dom"/>
</dbReference>
<feature type="transmembrane region" description="Helical" evidence="7">
    <location>
        <begin position="7"/>
        <end position="26"/>
    </location>
</feature>
<feature type="transmembrane region" description="Helical" evidence="7">
    <location>
        <begin position="423"/>
        <end position="440"/>
    </location>
</feature>
<keyword evidence="4" id="KW-0677">Repeat</keyword>
<evidence type="ECO:0000256" key="5">
    <source>
        <dbReference type="ARBA" id="ARBA00022989"/>
    </source>
</evidence>
<dbReference type="Gene3D" id="3.30.70.1450">
    <property type="entry name" value="Regulator of K+ conductance, C-terminal domain"/>
    <property type="match status" value="2"/>
</dbReference>
<evidence type="ECO:0000259" key="8">
    <source>
        <dbReference type="PROSITE" id="PS51202"/>
    </source>
</evidence>
<evidence type="ECO:0000256" key="6">
    <source>
        <dbReference type="ARBA" id="ARBA00023136"/>
    </source>
</evidence>
<keyword evidence="5 7" id="KW-1133">Transmembrane helix</keyword>
<feature type="transmembrane region" description="Helical" evidence="7">
    <location>
        <begin position="104"/>
        <end position="125"/>
    </location>
</feature>
<feature type="transmembrane region" description="Helical" evidence="7">
    <location>
        <begin position="64"/>
        <end position="84"/>
    </location>
</feature>
<protein>
    <submittedName>
        <fullName evidence="9">SLC13 family permease</fullName>
    </submittedName>
</protein>
<feature type="domain" description="RCK C-terminal" evidence="8">
    <location>
        <begin position="298"/>
        <end position="384"/>
    </location>
</feature>
<comment type="subcellular location">
    <subcellularLocation>
        <location evidence="1">Membrane</location>
        <topology evidence="1">Multi-pass membrane protein</topology>
    </subcellularLocation>
</comment>
<evidence type="ECO:0000256" key="7">
    <source>
        <dbReference type="SAM" id="Phobius"/>
    </source>
</evidence>
<feature type="transmembrane region" description="Helical" evidence="7">
    <location>
        <begin position="452"/>
        <end position="474"/>
    </location>
</feature>
<evidence type="ECO:0000313" key="9">
    <source>
        <dbReference type="EMBL" id="MEL0615892.1"/>
    </source>
</evidence>
<dbReference type="InterPro" id="IPR051679">
    <property type="entry name" value="DASS-Related_Transporters"/>
</dbReference>
<dbReference type="PROSITE" id="PS51202">
    <property type="entry name" value="RCK_C"/>
    <property type="match status" value="2"/>
</dbReference>
<evidence type="ECO:0000256" key="1">
    <source>
        <dbReference type="ARBA" id="ARBA00004141"/>
    </source>
</evidence>
<evidence type="ECO:0000256" key="3">
    <source>
        <dbReference type="ARBA" id="ARBA00022692"/>
    </source>
</evidence>
<evidence type="ECO:0000313" key="10">
    <source>
        <dbReference type="Proteomes" id="UP001378242"/>
    </source>
</evidence>
<name>A0ABU9GBN8_COBMA</name>
<comment type="caution">
    <text evidence="9">The sequence shown here is derived from an EMBL/GenBank/DDBJ whole genome shotgun (WGS) entry which is preliminary data.</text>
</comment>
<feature type="domain" description="RCK C-terminal" evidence="8">
    <location>
        <begin position="210"/>
        <end position="294"/>
    </location>
</feature>
<dbReference type="RefSeq" id="WP_341541871.1">
    <property type="nucleotide sequence ID" value="NZ_JBAKAP010000003.1"/>
</dbReference>
<dbReference type="PANTHER" id="PTHR43652:SF2">
    <property type="entry name" value="BASIC AMINO ACID ANTIPORTER YFCC-RELATED"/>
    <property type="match status" value="1"/>
</dbReference>
<keyword evidence="3 7" id="KW-0812">Transmembrane</keyword>
<feature type="transmembrane region" description="Helical" evidence="7">
    <location>
        <begin position="32"/>
        <end position="52"/>
    </location>
</feature>
<feature type="transmembrane region" description="Helical" evidence="7">
    <location>
        <begin position="527"/>
        <end position="548"/>
    </location>
</feature>